<protein>
    <submittedName>
        <fullName evidence="2">Uncharacterized protein</fullName>
    </submittedName>
</protein>
<name>A0A7T0C1C3_9BACT</name>
<sequence length="231" mass="25450">MKTKKNVLNALAIATTISLTASAAFAHSDHDHSTVSYKWAASDDFKAKIERKLNASSIDNLIGLSHFEQKKLAHYDINVGNKFNTLIDGNNYLIERTSAGMSISKVNGAEQVAYSDQVPIKRINMVSKASMEHKSHTGHDHANLPYEWTFGVTTQNKIVRGMVQNDQNAYVGLNKFEQSLLKEYDIKPGNTFQTTIAGHQFMIEKTTAGIKVLNHAEMGGVAMATSNDSSM</sequence>
<dbReference type="Proteomes" id="UP000594464">
    <property type="component" value="Chromosome"/>
</dbReference>
<feature type="signal peptide" evidence="1">
    <location>
        <begin position="1"/>
        <end position="26"/>
    </location>
</feature>
<accession>A0A7T0C1C3</accession>
<feature type="chain" id="PRO_5032343826" evidence="1">
    <location>
        <begin position="27"/>
        <end position="231"/>
    </location>
</feature>
<proteinExistence type="predicted"/>
<evidence type="ECO:0000256" key="1">
    <source>
        <dbReference type="SAM" id="SignalP"/>
    </source>
</evidence>
<dbReference type="AlphaFoldDB" id="A0A7T0C1C3"/>
<dbReference type="EMBL" id="CP048620">
    <property type="protein sequence ID" value="QPJ64693.1"/>
    <property type="molecule type" value="Genomic_DNA"/>
</dbReference>
<gene>
    <name evidence="2" type="ORF">G3M78_04520</name>
</gene>
<keyword evidence="1" id="KW-0732">Signal</keyword>
<organism evidence="2 3">
    <name type="scientific">Candidatus Nitrohelix vancouverensis</name>
    <dbReference type="NCBI Taxonomy" id="2705534"/>
    <lineage>
        <taxon>Bacteria</taxon>
        <taxon>Pseudomonadati</taxon>
        <taxon>Nitrospinota/Tectimicrobiota group</taxon>
        <taxon>Nitrospinota</taxon>
        <taxon>Nitrospinia</taxon>
        <taxon>Nitrospinales</taxon>
        <taxon>Nitrospinaceae</taxon>
        <taxon>Candidatus Nitrohelix</taxon>
    </lineage>
</organism>
<dbReference type="KEGG" id="nva:G3M78_04520"/>
<reference evidence="3" key="1">
    <citation type="submission" date="2020-02" db="EMBL/GenBank/DDBJ databases">
        <title>Genomic and physiological characterization of two novel Nitrospinaceae genera.</title>
        <authorList>
            <person name="Mueller A.J."/>
            <person name="Jung M.-Y."/>
            <person name="Strachan C.R."/>
            <person name="Herbold C.W."/>
            <person name="Kirkegaard R.H."/>
            <person name="Daims H."/>
        </authorList>
    </citation>
    <scope>NUCLEOTIDE SEQUENCE [LARGE SCALE GENOMIC DNA]</scope>
</reference>
<evidence type="ECO:0000313" key="3">
    <source>
        <dbReference type="Proteomes" id="UP000594464"/>
    </source>
</evidence>
<evidence type="ECO:0000313" key="2">
    <source>
        <dbReference type="EMBL" id="QPJ64693.1"/>
    </source>
</evidence>